<comment type="caution">
    <text evidence="2">The sequence shown here is derived from an EMBL/GenBank/DDBJ whole genome shotgun (WGS) entry which is preliminary data.</text>
</comment>
<evidence type="ECO:0000256" key="1">
    <source>
        <dbReference type="SAM" id="MobiDB-lite"/>
    </source>
</evidence>
<evidence type="ECO:0000313" key="3">
    <source>
        <dbReference type="Proteomes" id="UP000655225"/>
    </source>
</evidence>
<dbReference type="InterPro" id="IPR044240">
    <property type="entry name" value="STR4-like"/>
</dbReference>
<keyword evidence="3" id="KW-1185">Reference proteome</keyword>
<dbReference type="OrthoDB" id="1927399at2759"/>
<dbReference type="PANTHER" id="PTHR47377">
    <property type="entry name" value="RHODANESE-LIKE DOMAIN-CONTAINING PROTEIN 4, CHLOROPLASTIC"/>
    <property type="match status" value="1"/>
</dbReference>
<organism evidence="2 3">
    <name type="scientific">Tetracentron sinense</name>
    <name type="common">Spur-leaf</name>
    <dbReference type="NCBI Taxonomy" id="13715"/>
    <lineage>
        <taxon>Eukaryota</taxon>
        <taxon>Viridiplantae</taxon>
        <taxon>Streptophyta</taxon>
        <taxon>Embryophyta</taxon>
        <taxon>Tracheophyta</taxon>
        <taxon>Spermatophyta</taxon>
        <taxon>Magnoliopsida</taxon>
        <taxon>Trochodendrales</taxon>
        <taxon>Trochodendraceae</taxon>
        <taxon>Tetracentron</taxon>
    </lineage>
</organism>
<protein>
    <submittedName>
        <fullName evidence="2">Uncharacterized protein</fullName>
    </submittedName>
</protein>
<sequence length="353" mass="37313">MEALNAVGLNPVSVLSEPRKSFSLPSSFPLKFPKSANSKAFPPNLSEVSSRSVNGGLVILSSVLSGGLARALTYEEALEQFTSKGSSDFDVGGFVDSAVNFGIENPAIIVGVASILAVPLVLSQILRKPKPWGVESAKNAYTKLADDGEAQLLDIRFDGSSEVVAELNSELPWILPKRMLSFDFGDLKDAIGGALEEGSDGLPVTLGIVAATGLGLLAFSEIETALQLLGSAALIQFVSKKLLFAEDRKETLQQVNEFLNTKVAPKELVDEIKEIGKALIPSSVEGKTLPAVTEGNTNTTVPDTLVQKAQAVLESNVEPKVEAAAEPTPEINLVPKTEYADFKPPTSPSPSKP</sequence>
<proteinExistence type="predicted"/>
<dbReference type="Proteomes" id="UP000655225">
    <property type="component" value="Unassembled WGS sequence"/>
</dbReference>
<evidence type="ECO:0000313" key="2">
    <source>
        <dbReference type="EMBL" id="KAF8412135.1"/>
    </source>
</evidence>
<dbReference type="PANTHER" id="PTHR47377:SF1">
    <property type="entry name" value="RHODANESE-LIKE DOMAIN-CONTAINING PROTEIN 4, CHLOROPLASTIC"/>
    <property type="match status" value="1"/>
</dbReference>
<gene>
    <name evidence="2" type="ORF">HHK36_000091</name>
</gene>
<feature type="region of interest" description="Disordered" evidence="1">
    <location>
        <begin position="318"/>
        <end position="353"/>
    </location>
</feature>
<reference evidence="2 3" key="1">
    <citation type="submission" date="2020-04" db="EMBL/GenBank/DDBJ databases">
        <title>Plant Genome Project.</title>
        <authorList>
            <person name="Zhang R.-G."/>
        </authorList>
    </citation>
    <scope>NUCLEOTIDE SEQUENCE [LARGE SCALE GENOMIC DNA]</scope>
    <source>
        <strain evidence="2">YNK0</strain>
        <tissue evidence="2">Leaf</tissue>
    </source>
</reference>
<dbReference type="EMBL" id="JABCRI010000001">
    <property type="protein sequence ID" value="KAF8412135.1"/>
    <property type="molecule type" value="Genomic_DNA"/>
</dbReference>
<name>A0A834ZVB7_TETSI</name>
<dbReference type="AlphaFoldDB" id="A0A834ZVB7"/>
<accession>A0A834ZVB7</accession>